<dbReference type="Pfam" id="PF05193">
    <property type="entry name" value="Peptidase_M16_C"/>
    <property type="match status" value="1"/>
</dbReference>
<name>A0A081DF70_NONUL</name>
<comment type="caution">
    <text evidence="2">The sequence shown here is derived from an EMBL/GenBank/DDBJ whole genome shotgun (WGS) entry which is preliminary data.</text>
</comment>
<dbReference type="Gene3D" id="3.30.830.10">
    <property type="entry name" value="Metalloenzyme, LuxS/M16 peptidase-like"/>
    <property type="match status" value="1"/>
</dbReference>
<evidence type="ECO:0000313" key="2">
    <source>
        <dbReference type="EMBL" id="GAK77566.1"/>
    </source>
</evidence>
<keyword evidence="2" id="KW-0378">Hydrolase</keyword>
<evidence type="ECO:0000313" key="3">
    <source>
        <dbReference type="Proteomes" id="UP000028980"/>
    </source>
</evidence>
<proteinExistence type="predicted"/>
<dbReference type="EMBL" id="BBLG01000010">
    <property type="protein sequence ID" value="GAK77566.1"/>
    <property type="molecule type" value="Genomic_DNA"/>
</dbReference>
<dbReference type="GO" id="GO:0046872">
    <property type="term" value="F:metal ion binding"/>
    <property type="evidence" value="ECO:0007669"/>
    <property type="project" value="InterPro"/>
</dbReference>
<dbReference type="InterPro" id="IPR011249">
    <property type="entry name" value="Metalloenz_LuxS/M16"/>
</dbReference>
<evidence type="ECO:0000259" key="1">
    <source>
        <dbReference type="Pfam" id="PF05193"/>
    </source>
</evidence>
<dbReference type="AlphaFoldDB" id="A0A081DF70"/>
<gene>
    <name evidence="2" type="ORF">JCM19296_3174</name>
</gene>
<dbReference type="InterPro" id="IPR007863">
    <property type="entry name" value="Peptidase_M16_C"/>
</dbReference>
<dbReference type="Proteomes" id="UP000028980">
    <property type="component" value="Unassembled WGS sequence"/>
</dbReference>
<sequence>MALDALGEIATIKIIETLREQEGGIYGGGARGSLSKITYPRYNFSISFPCGPDNVDKLVAAALNELEMIKNDGPTDKDMNKVKEAYLLEYKENLESNRFWLNSLYSADYEQKDPNKILEFEASVAKLTKADVQAAAKKYIDENYLLAVLLPEDK</sequence>
<reference evidence="2 3" key="1">
    <citation type="journal article" date="2014" name="Genome Announc.">
        <title>Draft Genome Sequences of Marine Flavobacterium Nonlabens Strains NR17, NR24, NR27, NR32, NR33, and Ara13.</title>
        <authorList>
            <person name="Nakanishi M."/>
            <person name="Meirelles P."/>
            <person name="Suzuki R."/>
            <person name="Takatani N."/>
            <person name="Mino S."/>
            <person name="Suda W."/>
            <person name="Oshima K."/>
            <person name="Hattori M."/>
            <person name="Ohkuma M."/>
            <person name="Hosokawa M."/>
            <person name="Miyashita K."/>
            <person name="Thompson F.L."/>
            <person name="Niwa A."/>
            <person name="Sawabe T."/>
            <person name="Sawabe T."/>
        </authorList>
    </citation>
    <scope>NUCLEOTIDE SEQUENCE [LARGE SCALE GENOMIC DNA]</scope>
    <source>
        <strain evidence="3">JCM19296</strain>
    </source>
</reference>
<dbReference type="GO" id="GO:0008233">
    <property type="term" value="F:peptidase activity"/>
    <property type="evidence" value="ECO:0007669"/>
    <property type="project" value="UniProtKB-KW"/>
</dbReference>
<dbReference type="SUPFAM" id="SSF63411">
    <property type="entry name" value="LuxS/MPP-like metallohydrolase"/>
    <property type="match status" value="1"/>
</dbReference>
<feature type="domain" description="Peptidase M16 C-terminal" evidence="1">
    <location>
        <begin position="4"/>
        <end position="85"/>
    </location>
</feature>
<accession>A0A081DF70</accession>
<organism evidence="2 3">
    <name type="scientific">Nonlabens ulvanivorans</name>
    <name type="common">Persicivirga ulvanivorans</name>
    <dbReference type="NCBI Taxonomy" id="906888"/>
    <lineage>
        <taxon>Bacteria</taxon>
        <taxon>Pseudomonadati</taxon>
        <taxon>Bacteroidota</taxon>
        <taxon>Flavobacteriia</taxon>
        <taxon>Flavobacteriales</taxon>
        <taxon>Flavobacteriaceae</taxon>
        <taxon>Nonlabens</taxon>
    </lineage>
</organism>
<dbReference type="GO" id="GO:0006508">
    <property type="term" value="P:proteolysis"/>
    <property type="evidence" value="ECO:0007669"/>
    <property type="project" value="UniProtKB-KW"/>
</dbReference>
<keyword evidence="2" id="KW-0645">Protease</keyword>
<protein>
    <submittedName>
        <fullName evidence="2">Probable zinc protease pqqL</fullName>
    </submittedName>
</protein>